<evidence type="ECO:0000259" key="5">
    <source>
        <dbReference type="Pfam" id="PF05426"/>
    </source>
</evidence>
<dbReference type="InterPro" id="IPR008929">
    <property type="entry name" value="Chondroitin_lyas"/>
</dbReference>
<reference evidence="6" key="1">
    <citation type="submission" date="2021-06" db="EMBL/GenBank/DDBJ databases">
        <authorList>
            <person name="Kallberg Y."/>
            <person name="Tangrot J."/>
            <person name="Rosling A."/>
        </authorList>
    </citation>
    <scope>NUCLEOTIDE SEQUENCE</scope>
    <source>
        <strain evidence="6">IA702</strain>
    </source>
</reference>
<keyword evidence="2" id="KW-0456">Lyase</keyword>
<evidence type="ECO:0000313" key="6">
    <source>
        <dbReference type="EMBL" id="CAG8484704.1"/>
    </source>
</evidence>
<dbReference type="OrthoDB" id="63533at2759"/>
<evidence type="ECO:0000256" key="1">
    <source>
        <dbReference type="ARBA" id="ARBA00022729"/>
    </source>
</evidence>
<keyword evidence="3" id="KW-0812">Transmembrane</keyword>
<proteinExistence type="predicted"/>
<evidence type="ECO:0000313" key="7">
    <source>
        <dbReference type="Proteomes" id="UP000789572"/>
    </source>
</evidence>
<feature type="transmembrane region" description="Helical" evidence="3">
    <location>
        <begin position="444"/>
        <end position="461"/>
    </location>
</feature>
<dbReference type="GO" id="GO:0042597">
    <property type="term" value="C:periplasmic space"/>
    <property type="evidence" value="ECO:0007669"/>
    <property type="project" value="InterPro"/>
</dbReference>
<organism evidence="6 7">
    <name type="scientific">Paraglomus occultum</name>
    <dbReference type="NCBI Taxonomy" id="144539"/>
    <lineage>
        <taxon>Eukaryota</taxon>
        <taxon>Fungi</taxon>
        <taxon>Fungi incertae sedis</taxon>
        <taxon>Mucoromycota</taxon>
        <taxon>Glomeromycotina</taxon>
        <taxon>Glomeromycetes</taxon>
        <taxon>Paraglomerales</taxon>
        <taxon>Paraglomeraceae</taxon>
        <taxon>Paraglomus</taxon>
    </lineage>
</organism>
<dbReference type="SUPFAM" id="SSF48230">
    <property type="entry name" value="Chondroitin AC/alginate lyase"/>
    <property type="match status" value="1"/>
</dbReference>
<feature type="signal peptide" evidence="4">
    <location>
        <begin position="1"/>
        <end position="19"/>
    </location>
</feature>
<keyword evidence="3" id="KW-1133">Transmembrane helix</keyword>
<protein>
    <submittedName>
        <fullName evidence="6">9856_t:CDS:1</fullName>
    </submittedName>
</protein>
<comment type="caution">
    <text evidence="6">The sequence shown here is derived from an EMBL/GenBank/DDBJ whole genome shotgun (WGS) entry which is preliminary data.</text>
</comment>
<dbReference type="GO" id="GO:0016829">
    <property type="term" value="F:lyase activity"/>
    <property type="evidence" value="ECO:0007669"/>
    <property type="project" value="UniProtKB-KW"/>
</dbReference>
<evidence type="ECO:0000256" key="3">
    <source>
        <dbReference type="SAM" id="Phobius"/>
    </source>
</evidence>
<name>A0A9N8ZAM2_9GLOM</name>
<dbReference type="Pfam" id="PF05426">
    <property type="entry name" value="Alginate_lyase"/>
    <property type="match status" value="1"/>
</dbReference>
<keyword evidence="3" id="KW-0472">Membrane</keyword>
<evidence type="ECO:0000256" key="2">
    <source>
        <dbReference type="ARBA" id="ARBA00023239"/>
    </source>
</evidence>
<feature type="domain" description="Alginate lyase" evidence="5">
    <location>
        <begin position="71"/>
        <end position="351"/>
    </location>
</feature>
<dbReference type="EMBL" id="CAJVPJ010000140">
    <property type="protein sequence ID" value="CAG8484704.1"/>
    <property type="molecule type" value="Genomic_DNA"/>
</dbReference>
<sequence>MIPILFLALLVAWVSVAEAAIQFDLLDIEGLNRFKTIHSRYPHLARSTIETLRTKAKYALENPHPYSVINTSITPPNGNKHEFYSLAAYWWPNCDGIEDVQDPDRDCPYVRKDGQWVPDIKKATDPNDFNEMTADVTTLAVAYTIFGDEKYAEKAALLLNTWFLNIDTYMKPSVNFGQVIRGKSHNNKGRSEGILELRTIVYIPQALALIEKSETVGKRLTRPLKSWFNKYSTWLVTSPLGVREKNHPNNHGTFYIAQTAACLHFAGRDVEARNLINDFADGYFKDQIDKDGKQPLETARTKVYHYECFNLLALVYIARLSIKLDGINLWETETHYGVTIKAAVDHLVKVTNNLLGDMQAGKELKERLFAFRTPLYAARDYYGDPDGEYGPLLEKLLELPGGPIEYWALWSPYTLEGLSDDTYETYADEWNLISEDRSGMLPDVMINGGLLAAIILMWLLRKQKRRSLVRLLVIIACLCATAAFYNILKIHTL</sequence>
<keyword evidence="1 4" id="KW-0732">Signal</keyword>
<keyword evidence="7" id="KW-1185">Reference proteome</keyword>
<feature type="chain" id="PRO_5040336515" evidence="4">
    <location>
        <begin position="20"/>
        <end position="493"/>
    </location>
</feature>
<feature type="transmembrane region" description="Helical" evidence="3">
    <location>
        <begin position="468"/>
        <end position="488"/>
    </location>
</feature>
<dbReference type="Gene3D" id="1.50.10.100">
    <property type="entry name" value="Chondroitin AC/alginate lyase"/>
    <property type="match status" value="1"/>
</dbReference>
<gene>
    <name evidence="6" type="ORF">POCULU_LOCUS1738</name>
</gene>
<accession>A0A9N8ZAM2</accession>
<evidence type="ECO:0000256" key="4">
    <source>
        <dbReference type="SAM" id="SignalP"/>
    </source>
</evidence>
<dbReference type="Proteomes" id="UP000789572">
    <property type="component" value="Unassembled WGS sequence"/>
</dbReference>
<dbReference type="InterPro" id="IPR008397">
    <property type="entry name" value="Alginate_lyase_dom"/>
</dbReference>
<dbReference type="AlphaFoldDB" id="A0A9N8ZAM2"/>